<evidence type="ECO:0000256" key="1">
    <source>
        <dbReference type="SAM" id="MobiDB-lite"/>
    </source>
</evidence>
<dbReference type="PROSITE" id="PS51257">
    <property type="entry name" value="PROKAR_LIPOPROTEIN"/>
    <property type="match status" value="1"/>
</dbReference>
<gene>
    <name evidence="3 5" type="ORF">P152DRAFT_73793</name>
</gene>
<dbReference type="GeneID" id="54423793"/>
<dbReference type="RefSeq" id="XP_033532638.1">
    <property type="nucleotide sequence ID" value="XM_033683223.1"/>
</dbReference>
<keyword evidence="2" id="KW-0472">Membrane</keyword>
<keyword evidence="2" id="KW-1133">Transmembrane helix</keyword>
<accession>A0A6G1FYT5</accession>
<reference evidence="5" key="3">
    <citation type="submission" date="2025-04" db="UniProtKB">
        <authorList>
            <consortium name="RefSeq"/>
        </authorList>
    </citation>
    <scope>IDENTIFICATION</scope>
    <source>
        <strain evidence="5">CBS 781.70</strain>
    </source>
</reference>
<name>A0A6G1FYT5_9PEZI</name>
<proteinExistence type="predicted"/>
<sequence length="110" mass="12420">MAPRLRRGPLRTRLASFGILCLVATHFIYIGSACLEQIISHWWLYGNQIEEPKTTPTQMGSGSNRMRSGNGQAIKNPSAPSESQQIAANRKRHSILYHTRQLHTCYVGWV</sequence>
<feature type="compositionally biased region" description="Low complexity" evidence="1">
    <location>
        <begin position="58"/>
        <end position="72"/>
    </location>
</feature>
<evidence type="ECO:0000313" key="4">
    <source>
        <dbReference type="Proteomes" id="UP000504638"/>
    </source>
</evidence>
<feature type="compositionally biased region" description="Polar residues" evidence="1">
    <location>
        <begin position="73"/>
        <end position="87"/>
    </location>
</feature>
<dbReference type="AlphaFoldDB" id="A0A6G1FYT5"/>
<evidence type="ECO:0000313" key="3">
    <source>
        <dbReference type="EMBL" id="KAF1811007.1"/>
    </source>
</evidence>
<organism evidence="3">
    <name type="scientific">Eremomyces bilateralis CBS 781.70</name>
    <dbReference type="NCBI Taxonomy" id="1392243"/>
    <lineage>
        <taxon>Eukaryota</taxon>
        <taxon>Fungi</taxon>
        <taxon>Dikarya</taxon>
        <taxon>Ascomycota</taxon>
        <taxon>Pezizomycotina</taxon>
        <taxon>Dothideomycetes</taxon>
        <taxon>Dothideomycetes incertae sedis</taxon>
        <taxon>Eremomycetales</taxon>
        <taxon>Eremomycetaceae</taxon>
        <taxon>Eremomyces</taxon>
    </lineage>
</organism>
<dbReference type="Proteomes" id="UP000504638">
    <property type="component" value="Unplaced"/>
</dbReference>
<feature type="region of interest" description="Disordered" evidence="1">
    <location>
        <begin position="54"/>
        <end position="87"/>
    </location>
</feature>
<reference evidence="3 5" key="1">
    <citation type="submission" date="2020-01" db="EMBL/GenBank/DDBJ databases">
        <authorList>
            <consortium name="DOE Joint Genome Institute"/>
            <person name="Haridas S."/>
            <person name="Albert R."/>
            <person name="Binder M."/>
            <person name="Bloem J."/>
            <person name="Labutti K."/>
            <person name="Salamov A."/>
            <person name="Andreopoulos B."/>
            <person name="Baker S.E."/>
            <person name="Barry K."/>
            <person name="Bills G."/>
            <person name="Bluhm B.H."/>
            <person name="Cannon C."/>
            <person name="Castanera R."/>
            <person name="Culley D.E."/>
            <person name="Daum C."/>
            <person name="Ezra D."/>
            <person name="Gonzalez J.B."/>
            <person name="Henrissat B."/>
            <person name="Kuo A."/>
            <person name="Liang C."/>
            <person name="Lipzen A."/>
            <person name="Lutzoni F."/>
            <person name="Magnuson J."/>
            <person name="Mondo S."/>
            <person name="Nolan M."/>
            <person name="Ohm R."/>
            <person name="Pangilinan J."/>
            <person name="Park H.-J."/>
            <person name="Ramirez L."/>
            <person name="Alfaro M."/>
            <person name="Sun H."/>
            <person name="Tritt A."/>
            <person name="Yoshinaga Y."/>
            <person name="Zwiers L.-H."/>
            <person name="Turgeon B.G."/>
            <person name="Goodwin S.B."/>
            <person name="Spatafora J.W."/>
            <person name="Crous P.W."/>
            <person name="Grigoriev I.V."/>
        </authorList>
    </citation>
    <scope>NUCLEOTIDE SEQUENCE</scope>
    <source>
        <strain evidence="3 5">CBS 781.70</strain>
    </source>
</reference>
<feature type="transmembrane region" description="Helical" evidence="2">
    <location>
        <begin position="12"/>
        <end position="31"/>
    </location>
</feature>
<evidence type="ECO:0000256" key="2">
    <source>
        <dbReference type="SAM" id="Phobius"/>
    </source>
</evidence>
<reference evidence="5" key="2">
    <citation type="submission" date="2020-04" db="EMBL/GenBank/DDBJ databases">
        <authorList>
            <consortium name="NCBI Genome Project"/>
        </authorList>
    </citation>
    <scope>NUCLEOTIDE SEQUENCE</scope>
    <source>
        <strain evidence="5">CBS 781.70</strain>
    </source>
</reference>
<evidence type="ECO:0000313" key="5">
    <source>
        <dbReference type="RefSeq" id="XP_033532638.1"/>
    </source>
</evidence>
<keyword evidence="2" id="KW-0812">Transmembrane</keyword>
<keyword evidence="4" id="KW-1185">Reference proteome</keyword>
<dbReference type="EMBL" id="ML975163">
    <property type="protein sequence ID" value="KAF1811007.1"/>
    <property type="molecule type" value="Genomic_DNA"/>
</dbReference>
<protein>
    <submittedName>
        <fullName evidence="3 5">Uncharacterized protein</fullName>
    </submittedName>
</protein>